<dbReference type="RefSeq" id="WP_153374947.1">
    <property type="nucleotide sequence ID" value="NZ_WIVU01000055.1"/>
</dbReference>
<dbReference type="Gene3D" id="2.40.30.10">
    <property type="entry name" value="Translation factors"/>
    <property type="match status" value="1"/>
</dbReference>
<evidence type="ECO:0000259" key="1">
    <source>
        <dbReference type="PROSITE" id="PS51085"/>
    </source>
</evidence>
<dbReference type="Gene3D" id="3.10.20.30">
    <property type="match status" value="1"/>
</dbReference>
<dbReference type="InterPro" id="IPR017927">
    <property type="entry name" value="FAD-bd_FR_type"/>
</dbReference>
<dbReference type="SUPFAM" id="SSF63380">
    <property type="entry name" value="Riboflavin synthase domain-like"/>
    <property type="match status" value="1"/>
</dbReference>
<evidence type="ECO:0000313" key="4">
    <source>
        <dbReference type="Proteomes" id="UP000478064"/>
    </source>
</evidence>
<evidence type="ECO:0000259" key="2">
    <source>
        <dbReference type="PROSITE" id="PS51384"/>
    </source>
</evidence>
<dbReference type="Proteomes" id="UP000478064">
    <property type="component" value="Unassembled WGS sequence"/>
</dbReference>
<dbReference type="EMBL" id="WIVU01000055">
    <property type="protein sequence ID" value="MQU08156.1"/>
    <property type="molecule type" value="Genomic_DNA"/>
</dbReference>
<dbReference type="CDD" id="cd00207">
    <property type="entry name" value="fer2"/>
    <property type="match status" value="1"/>
</dbReference>
<dbReference type="SUPFAM" id="SSF52343">
    <property type="entry name" value="Ferredoxin reductase-like, C-terminal NADP-linked domain"/>
    <property type="match status" value="1"/>
</dbReference>
<dbReference type="PROSITE" id="PS51384">
    <property type="entry name" value="FAD_FR"/>
    <property type="match status" value="1"/>
</dbReference>
<dbReference type="InterPro" id="IPR017938">
    <property type="entry name" value="Riboflavin_synthase-like_b-brl"/>
</dbReference>
<dbReference type="InterPro" id="IPR036010">
    <property type="entry name" value="2Fe-2S_ferredoxin-like_sf"/>
</dbReference>
<dbReference type="InterPro" id="IPR039261">
    <property type="entry name" value="FNR_nucleotide-bd"/>
</dbReference>
<dbReference type="GO" id="GO:0016491">
    <property type="term" value="F:oxidoreductase activity"/>
    <property type="evidence" value="ECO:0007669"/>
    <property type="project" value="InterPro"/>
</dbReference>
<dbReference type="InterPro" id="IPR050415">
    <property type="entry name" value="MRET"/>
</dbReference>
<dbReference type="Pfam" id="PF00175">
    <property type="entry name" value="NAD_binding_1"/>
    <property type="match status" value="1"/>
</dbReference>
<dbReference type="CDD" id="cd06185">
    <property type="entry name" value="PDR_like"/>
    <property type="match status" value="1"/>
</dbReference>
<protein>
    <submittedName>
        <fullName evidence="3">2Fe-2S iron-sulfur cluster binding domain-containing protein</fullName>
    </submittedName>
</protein>
<gene>
    <name evidence="3" type="ORF">GHO27_20995</name>
</gene>
<dbReference type="PRINTS" id="PR00409">
    <property type="entry name" value="PHDIOXRDTASE"/>
</dbReference>
<proteinExistence type="predicted"/>
<dbReference type="Pfam" id="PF00111">
    <property type="entry name" value="Fer2"/>
    <property type="match status" value="1"/>
</dbReference>
<reference evidence="3 4" key="1">
    <citation type="submission" date="2019-10" db="EMBL/GenBank/DDBJ databases">
        <title>Evaluation of single-gene subtyping targets for Pseudomonas.</title>
        <authorList>
            <person name="Reichler S.J."/>
            <person name="Orsi R.H."/>
            <person name="Wiedmann M."/>
            <person name="Martin N.H."/>
            <person name="Murphy S.I."/>
        </authorList>
    </citation>
    <scope>NUCLEOTIDE SEQUENCE [LARGE SCALE GENOMIC DNA]</scope>
    <source>
        <strain evidence="3 4">FSL R10-1637</strain>
    </source>
</reference>
<dbReference type="SUPFAM" id="SSF54292">
    <property type="entry name" value="2Fe-2S ferredoxin-like"/>
    <property type="match status" value="1"/>
</dbReference>
<dbReference type="PROSITE" id="PS51085">
    <property type="entry name" value="2FE2S_FER_2"/>
    <property type="match status" value="1"/>
</dbReference>
<dbReference type="Gene3D" id="3.40.50.80">
    <property type="entry name" value="Nucleotide-binding domain of ferredoxin-NADP reductase (FNR) module"/>
    <property type="match status" value="1"/>
</dbReference>
<dbReference type="PANTHER" id="PTHR47354:SF2">
    <property type="entry name" value="BLR2392 PROTEIN"/>
    <property type="match status" value="1"/>
</dbReference>
<feature type="domain" description="FAD-binding FR-type" evidence="2">
    <location>
        <begin position="4"/>
        <end position="122"/>
    </location>
</feature>
<name>A0A6L5HXN2_9PSED</name>
<dbReference type="InterPro" id="IPR012675">
    <property type="entry name" value="Beta-grasp_dom_sf"/>
</dbReference>
<dbReference type="PROSITE" id="PS00197">
    <property type="entry name" value="2FE2S_FER_1"/>
    <property type="match status" value="1"/>
</dbReference>
<organism evidence="3 4">
    <name type="scientific">Pseudomonas helleri</name>
    <dbReference type="NCBI Taxonomy" id="1608996"/>
    <lineage>
        <taxon>Bacteria</taxon>
        <taxon>Pseudomonadati</taxon>
        <taxon>Pseudomonadota</taxon>
        <taxon>Gammaproteobacteria</taxon>
        <taxon>Pseudomonadales</taxon>
        <taxon>Pseudomonadaceae</taxon>
        <taxon>Pseudomonas</taxon>
    </lineage>
</organism>
<dbReference type="InterPro" id="IPR006058">
    <property type="entry name" value="2Fe2S_fd_BS"/>
</dbReference>
<evidence type="ECO:0000313" key="3">
    <source>
        <dbReference type="EMBL" id="MQU08156.1"/>
    </source>
</evidence>
<dbReference type="AlphaFoldDB" id="A0A6L5HXN2"/>
<accession>A0A6L5HXN2</accession>
<sequence>MPLPLFHFVLLVSKREVAQMKTYCTAIVNKACAVATEIREITFTPQLPIELFPGSHITFRIPTGAGDKARSYSVVDFGGASKDFTIAVKLEPISRGGSRFMHGLQAGDQVEIISIGNSLPLTLGAPAYLLIAGGIGITPIIGLASALMHVGSNVSLHYFTRSRAHTAYRETLSALMGDKVVFNFADTDRPIDLPLIFNETSSDTIVYLCGPLGMIEAAKAAWDSLGRPPQNLRYENFGSSGQFPNTNFSVTVAETGAIVNVAQDETLLEALLRTNQKVMFGCQKGECGLCKVAVISESEIDHRDTFLGPHERQSMDYMCACVSRVVSGSATLHLDGISHGPAPH</sequence>
<dbReference type="GO" id="GO:0051537">
    <property type="term" value="F:2 iron, 2 sulfur cluster binding"/>
    <property type="evidence" value="ECO:0007669"/>
    <property type="project" value="InterPro"/>
</dbReference>
<comment type="caution">
    <text evidence="3">The sequence shown here is derived from an EMBL/GenBank/DDBJ whole genome shotgun (WGS) entry which is preliminary data.</text>
</comment>
<dbReference type="InterPro" id="IPR001041">
    <property type="entry name" value="2Fe-2S_ferredoxin-type"/>
</dbReference>
<dbReference type="PANTHER" id="PTHR47354">
    <property type="entry name" value="NADH OXIDOREDUCTASE HCR"/>
    <property type="match status" value="1"/>
</dbReference>
<feature type="domain" description="2Fe-2S ferredoxin-type" evidence="1">
    <location>
        <begin position="248"/>
        <end position="338"/>
    </location>
</feature>
<dbReference type="InterPro" id="IPR001433">
    <property type="entry name" value="OxRdtase_FAD/NAD-bd"/>
</dbReference>